<keyword evidence="1" id="KW-0472">Membrane</keyword>
<evidence type="ECO:0000313" key="3">
    <source>
        <dbReference type="Proteomes" id="UP000800035"/>
    </source>
</evidence>
<dbReference type="AlphaFoldDB" id="A0A6A5TU62"/>
<protein>
    <submittedName>
        <fullName evidence="2">Uncharacterized protein</fullName>
    </submittedName>
</protein>
<keyword evidence="3" id="KW-1185">Reference proteome</keyword>
<dbReference type="EMBL" id="ML976993">
    <property type="protein sequence ID" value="KAF1955968.1"/>
    <property type="molecule type" value="Genomic_DNA"/>
</dbReference>
<accession>A0A6A5TU62</accession>
<reference evidence="2" key="1">
    <citation type="journal article" date="2020" name="Stud. Mycol.">
        <title>101 Dothideomycetes genomes: a test case for predicting lifestyles and emergence of pathogens.</title>
        <authorList>
            <person name="Haridas S."/>
            <person name="Albert R."/>
            <person name="Binder M."/>
            <person name="Bloem J."/>
            <person name="Labutti K."/>
            <person name="Salamov A."/>
            <person name="Andreopoulos B."/>
            <person name="Baker S."/>
            <person name="Barry K."/>
            <person name="Bills G."/>
            <person name="Bluhm B."/>
            <person name="Cannon C."/>
            <person name="Castanera R."/>
            <person name="Culley D."/>
            <person name="Daum C."/>
            <person name="Ezra D."/>
            <person name="Gonzalez J."/>
            <person name="Henrissat B."/>
            <person name="Kuo A."/>
            <person name="Liang C."/>
            <person name="Lipzen A."/>
            <person name="Lutzoni F."/>
            <person name="Magnuson J."/>
            <person name="Mondo S."/>
            <person name="Nolan M."/>
            <person name="Ohm R."/>
            <person name="Pangilinan J."/>
            <person name="Park H.-J."/>
            <person name="Ramirez L."/>
            <person name="Alfaro M."/>
            <person name="Sun H."/>
            <person name="Tritt A."/>
            <person name="Yoshinaga Y."/>
            <person name="Zwiers L.-H."/>
            <person name="Turgeon B."/>
            <person name="Goodwin S."/>
            <person name="Spatafora J."/>
            <person name="Crous P."/>
            <person name="Grigoriev I."/>
        </authorList>
    </citation>
    <scope>NUCLEOTIDE SEQUENCE</scope>
    <source>
        <strain evidence="2">CBS 675.92</strain>
    </source>
</reference>
<gene>
    <name evidence="2" type="ORF">CC80DRAFT_473977</name>
</gene>
<organism evidence="2 3">
    <name type="scientific">Byssothecium circinans</name>
    <dbReference type="NCBI Taxonomy" id="147558"/>
    <lineage>
        <taxon>Eukaryota</taxon>
        <taxon>Fungi</taxon>
        <taxon>Dikarya</taxon>
        <taxon>Ascomycota</taxon>
        <taxon>Pezizomycotina</taxon>
        <taxon>Dothideomycetes</taxon>
        <taxon>Pleosporomycetidae</taxon>
        <taxon>Pleosporales</taxon>
        <taxon>Massarineae</taxon>
        <taxon>Massarinaceae</taxon>
        <taxon>Byssothecium</taxon>
    </lineage>
</organism>
<evidence type="ECO:0000313" key="2">
    <source>
        <dbReference type="EMBL" id="KAF1955968.1"/>
    </source>
</evidence>
<dbReference type="OrthoDB" id="5428890at2759"/>
<keyword evidence="1" id="KW-0812">Transmembrane</keyword>
<proteinExistence type="predicted"/>
<feature type="transmembrane region" description="Helical" evidence="1">
    <location>
        <begin position="421"/>
        <end position="447"/>
    </location>
</feature>
<dbReference type="Proteomes" id="UP000800035">
    <property type="component" value="Unassembled WGS sequence"/>
</dbReference>
<name>A0A6A5TU62_9PLEO</name>
<evidence type="ECO:0000256" key="1">
    <source>
        <dbReference type="SAM" id="Phobius"/>
    </source>
</evidence>
<keyword evidence="1" id="KW-1133">Transmembrane helix</keyword>
<sequence length="456" mass="52048">MARLEETKQRTGLSGIIKCVSTRLRLWQTHHLRRDASTALELKVAQGFVIKPVAVLDDPSGSCPYDAHWYDTWVRYQMESQPRELYSIIQGAEAERNDIPMMAFITVWHEVWIQASMSDSSIDTIVTHLFDKKLKKMEDDIEALSHARNLVFAIIGWQTMLYKPDMGSCIPTQLAIVDETDEYRGYAYMDLRQDQNASRKALHEFLMGFGALLPCYNFSTSASDDDKRALETTKVVSPESLNAHLLNSAGGIHIKWTDSLACHLEFDANSSTLYLFRFPTFCAINLLSQKDHTKPTLHSCAAPPIAASYWATHEDVNDLLQETILSYRLLFGQNKASRRLFRSLNPFEDLPEGCEDRGLSELCSRKQSNFAMNPRELNSYGLSKNFPILRSRLAVLAHHFSTKRPRTWKELWNDRRDSASWFTFWAVLIIGGIGIILAFMQVILQIVQISLQTNQS</sequence>